<protein>
    <submittedName>
        <fullName evidence="3">Uncharacterized protein</fullName>
    </submittedName>
</protein>
<evidence type="ECO:0000313" key="3">
    <source>
        <dbReference type="WBParaSite" id="Minc3s00266g08971"/>
    </source>
</evidence>
<proteinExistence type="predicted"/>
<dbReference type="AlphaFoldDB" id="A0A914L526"/>
<organism evidence="2 3">
    <name type="scientific">Meloidogyne incognita</name>
    <name type="common">Southern root-knot nematode worm</name>
    <name type="synonym">Oxyuris incognita</name>
    <dbReference type="NCBI Taxonomy" id="6306"/>
    <lineage>
        <taxon>Eukaryota</taxon>
        <taxon>Metazoa</taxon>
        <taxon>Ecdysozoa</taxon>
        <taxon>Nematoda</taxon>
        <taxon>Chromadorea</taxon>
        <taxon>Rhabditida</taxon>
        <taxon>Tylenchina</taxon>
        <taxon>Tylenchomorpha</taxon>
        <taxon>Tylenchoidea</taxon>
        <taxon>Meloidogynidae</taxon>
        <taxon>Meloidogyninae</taxon>
        <taxon>Meloidogyne</taxon>
        <taxon>Meloidogyne incognita group</taxon>
    </lineage>
</organism>
<evidence type="ECO:0000256" key="1">
    <source>
        <dbReference type="SAM" id="Coils"/>
    </source>
</evidence>
<dbReference type="WBParaSite" id="Minc3s00266g08971">
    <property type="protein sequence ID" value="Minc3s00266g08971"/>
    <property type="gene ID" value="Minc3s00266g08971"/>
</dbReference>
<sequence>MSSNSELWKKASEAFKSIDIQKYLNVEERQLKIYETAEGTLFNQEVIEKNADIIEIPKNIKRDYSFASYKDQLADLQLRKEIADKNRKAGILTEKQKKAVELELKNEEEIRKSLKQLHDLFEGKVKLLFMACKKEPQFALAYINLFYDYIVPLIKSPLVAKIAVRGYLSYRDAIFEVTSDDLCKVFFVIRE</sequence>
<accession>A0A914L526</accession>
<keyword evidence="2" id="KW-1185">Reference proteome</keyword>
<dbReference type="Proteomes" id="UP000887563">
    <property type="component" value="Unplaced"/>
</dbReference>
<keyword evidence="1" id="KW-0175">Coiled coil</keyword>
<name>A0A914L526_MELIC</name>
<reference evidence="3" key="1">
    <citation type="submission" date="2022-11" db="UniProtKB">
        <authorList>
            <consortium name="WormBaseParasite"/>
        </authorList>
    </citation>
    <scope>IDENTIFICATION</scope>
</reference>
<evidence type="ECO:0000313" key="2">
    <source>
        <dbReference type="Proteomes" id="UP000887563"/>
    </source>
</evidence>
<feature type="coiled-coil region" evidence="1">
    <location>
        <begin position="66"/>
        <end position="117"/>
    </location>
</feature>